<reference evidence="6 7" key="1">
    <citation type="submission" date="2019-08" db="EMBL/GenBank/DDBJ databases">
        <title>Aureimonas fodiniaquatilis sp. nov., isolated from a coal mine wastewater.</title>
        <authorList>
            <person name="Kim W."/>
        </authorList>
    </citation>
    <scope>NUCLEOTIDE SEQUENCE [LARGE SCALE GENOMIC DNA]</scope>
    <source>
        <strain evidence="6 7">CAU 1482</strain>
    </source>
</reference>
<feature type="binding site" description="proximal binding residue" evidence="5">
    <location>
        <position position="70"/>
    </location>
    <ligand>
        <name>heme</name>
        <dbReference type="ChEBI" id="CHEBI:30413"/>
    </ligand>
    <ligandPart>
        <name>Fe</name>
        <dbReference type="ChEBI" id="CHEBI:18248"/>
    </ligandPart>
</feature>
<dbReference type="InterPro" id="IPR012292">
    <property type="entry name" value="Globin/Proto"/>
</dbReference>
<dbReference type="SUPFAM" id="SSF46458">
    <property type="entry name" value="Globin-like"/>
    <property type="match status" value="1"/>
</dbReference>
<dbReference type="InterPro" id="IPR009050">
    <property type="entry name" value="Globin-like_sf"/>
</dbReference>
<dbReference type="Proteomes" id="UP000324738">
    <property type="component" value="Unassembled WGS sequence"/>
</dbReference>
<dbReference type="CDD" id="cd08916">
    <property type="entry name" value="TrHb3_P"/>
    <property type="match status" value="1"/>
</dbReference>
<dbReference type="GO" id="GO:0020037">
    <property type="term" value="F:heme binding"/>
    <property type="evidence" value="ECO:0007669"/>
    <property type="project" value="InterPro"/>
</dbReference>
<dbReference type="Gene3D" id="1.10.490.10">
    <property type="entry name" value="Globins"/>
    <property type="match status" value="1"/>
</dbReference>
<organism evidence="6 7">
    <name type="scientific">Aureimonas fodinaquatilis</name>
    <dbReference type="NCBI Taxonomy" id="2565783"/>
    <lineage>
        <taxon>Bacteria</taxon>
        <taxon>Pseudomonadati</taxon>
        <taxon>Pseudomonadota</taxon>
        <taxon>Alphaproteobacteria</taxon>
        <taxon>Hyphomicrobiales</taxon>
        <taxon>Aurantimonadaceae</taxon>
        <taxon>Aureimonas</taxon>
    </lineage>
</organism>
<accession>A0A5B0DR05</accession>
<keyword evidence="2 5" id="KW-0349">Heme</keyword>
<dbReference type="GO" id="GO:0046872">
    <property type="term" value="F:metal ion binding"/>
    <property type="evidence" value="ECO:0007669"/>
    <property type="project" value="UniProtKB-KW"/>
</dbReference>
<evidence type="ECO:0000256" key="5">
    <source>
        <dbReference type="PIRSR" id="PIRSR601486-1"/>
    </source>
</evidence>
<name>A0A5B0DR05_9HYPH</name>
<protein>
    <submittedName>
        <fullName evidence="6">Group III truncated hemoglobin</fullName>
    </submittedName>
</protein>
<keyword evidence="7" id="KW-1185">Reference proteome</keyword>
<sequence length="143" mass="15736">MRVDPRPEIITETLIHNVVHAFYARVRADAALGPIFESKLNGRWDAHLATMVDFWASVTLRAGRYAGKPHVRHHGLGLAPEHFQQWLAMFEATVNELCRGEAAAALIDRAHRIADSLQISLNIGPKALHFPAFAGGGNARAAR</sequence>
<comment type="caution">
    <text evidence="6">The sequence shown here is derived from an EMBL/GenBank/DDBJ whole genome shotgun (WGS) entry which is preliminary data.</text>
</comment>
<evidence type="ECO:0000256" key="4">
    <source>
        <dbReference type="ARBA" id="ARBA00023004"/>
    </source>
</evidence>
<dbReference type="GO" id="GO:0019825">
    <property type="term" value="F:oxygen binding"/>
    <property type="evidence" value="ECO:0007669"/>
    <property type="project" value="InterPro"/>
</dbReference>
<keyword evidence="1" id="KW-0813">Transport</keyword>
<evidence type="ECO:0000256" key="1">
    <source>
        <dbReference type="ARBA" id="ARBA00022448"/>
    </source>
</evidence>
<dbReference type="RefSeq" id="WP_149301136.1">
    <property type="nucleotide sequence ID" value="NZ_VTWH01000004.1"/>
</dbReference>
<proteinExistence type="predicted"/>
<evidence type="ECO:0000256" key="3">
    <source>
        <dbReference type="ARBA" id="ARBA00022723"/>
    </source>
</evidence>
<keyword evidence="3 5" id="KW-0479">Metal-binding</keyword>
<gene>
    <name evidence="6" type="ORF">FPY71_14935</name>
</gene>
<dbReference type="Pfam" id="PF01152">
    <property type="entry name" value="Bac_globin"/>
    <property type="match status" value="1"/>
</dbReference>
<keyword evidence="4 5" id="KW-0408">Iron</keyword>
<dbReference type="OrthoDB" id="25954at2"/>
<evidence type="ECO:0000256" key="2">
    <source>
        <dbReference type="ARBA" id="ARBA00022617"/>
    </source>
</evidence>
<evidence type="ECO:0000313" key="6">
    <source>
        <dbReference type="EMBL" id="KAA0968863.1"/>
    </source>
</evidence>
<dbReference type="EMBL" id="VTWH01000004">
    <property type="protein sequence ID" value="KAA0968863.1"/>
    <property type="molecule type" value="Genomic_DNA"/>
</dbReference>
<evidence type="ECO:0000313" key="7">
    <source>
        <dbReference type="Proteomes" id="UP000324738"/>
    </source>
</evidence>
<dbReference type="InterPro" id="IPR001486">
    <property type="entry name" value="Hemoglobin_trunc"/>
</dbReference>
<dbReference type="AlphaFoldDB" id="A0A5B0DR05"/>